<evidence type="ECO:0000256" key="7">
    <source>
        <dbReference type="SAM" id="Phobius"/>
    </source>
</evidence>
<evidence type="ECO:0000259" key="8">
    <source>
        <dbReference type="SMART" id="SM00563"/>
    </source>
</evidence>
<feature type="region of interest" description="Disordered" evidence="6">
    <location>
        <begin position="241"/>
        <end position="260"/>
    </location>
</feature>
<dbReference type="PANTHER" id="PTHR10434">
    <property type="entry name" value="1-ACYL-SN-GLYCEROL-3-PHOSPHATE ACYLTRANSFERASE"/>
    <property type="match status" value="1"/>
</dbReference>
<evidence type="ECO:0000256" key="5">
    <source>
        <dbReference type="ARBA" id="ARBA00023315"/>
    </source>
</evidence>
<evidence type="ECO:0000313" key="9">
    <source>
        <dbReference type="EMBL" id="MBB5022203.1"/>
    </source>
</evidence>
<sequence>MKQLVKYALALFLVVAYGVLSVSISLLPVSPVRRRRLRTQVTTFVCRWGLRLLGVRVQYRGEVSASGALMVCNHLSSLDILIIAAQAPTVFVSSQEVQQMPLVGTLARLGGTVFVDRRRWRSLPAEQQKLIHLLQHGFRVCLFPEATSSNGRRVLPFRSALLDIARTTGSRIYPYCLSYRSINSQPLDLERLEQLCYFGDMGFLTHLRQVFRCRRITARLVALPPVFAGETGHRKALGEQLQRSVQQAYTPPPPARQMLC</sequence>
<evidence type="ECO:0000256" key="2">
    <source>
        <dbReference type="ARBA" id="ARBA00022516"/>
    </source>
</evidence>
<dbReference type="AlphaFoldDB" id="A0A7W8DHE4"/>
<protein>
    <submittedName>
        <fullName evidence="9">1-acyl-sn-glycerol-3-phosphate acyltransferase</fullName>
        <ecNumber evidence="9">2.3.1.51</ecNumber>
    </submittedName>
</protein>
<dbReference type="SMART" id="SM00563">
    <property type="entry name" value="PlsC"/>
    <property type="match status" value="1"/>
</dbReference>
<evidence type="ECO:0000256" key="1">
    <source>
        <dbReference type="ARBA" id="ARBA00005189"/>
    </source>
</evidence>
<dbReference type="RefSeq" id="WP_183732278.1">
    <property type="nucleotide sequence ID" value="NZ_JACHID010000008.1"/>
</dbReference>
<keyword evidence="5 9" id="KW-0012">Acyltransferase</keyword>
<dbReference type="GO" id="GO:0003841">
    <property type="term" value="F:1-acylglycerol-3-phosphate O-acyltransferase activity"/>
    <property type="evidence" value="ECO:0007669"/>
    <property type="project" value="UniProtKB-EC"/>
</dbReference>
<keyword evidence="7" id="KW-0812">Transmembrane</keyword>
<dbReference type="CDD" id="cd07989">
    <property type="entry name" value="LPLAT_AGPAT-like"/>
    <property type="match status" value="1"/>
</dbReference>
<dbReference type="GO" id="GO:0006654">
    <property type="term" value="P:phosphatidic acid biosynthetic process"/>
    <property type="evidence" value="ECO:0007669"/>
    <property type="project" value="TreeGrafter"/>
</dbReference>
<accession>A0A7W8DHE4</accession>
<keyword evidence="2" id="KW-0444">Lipid biosynthesis</keyword>
<reference evidence="9 10" key="1">
    <citation type="submission" date="2020-08" db="EMBL/GenBank/DDBJ databases">
        <title>Genomic Encyclopedia of Type Strains, Phase IV (KMG-IV): sequencing the most valuable type-strain genomes for metagenomic binning, comparative biology and taxonomic classification.</title>
        <authorList>
            <person name="Goeker M."/>
        </authorList>
    </citation>
    <scope>NUCLEOTIDE SEQUENCE [LARGE SCALE GENOMIC DNA]</scope>
    <source>
        <strain evidence="9 10">DSM 22071</strain>
    </source>
</reference>
<evidence type="ECO:0000256" key="4">
    <source>
        <dbReference type="ARBA" id="ARBA00023098"/>
    </source>
</evidence>
<keyword evidence="10" id="KW-1185">Reference proteome</keyword>
<keyword evidence="7" id="KW-1133">Transmembrane helix</keyword>
<comment type="caution">
    <text evidence="9">The sequence shown here is derived from an EMBL/GenBank/DDBJ whole genome shotgun (WGS) entry which is preliminary data.</text>
</comment>
<name>A0A7W8DHE4_9BACT</name>
<evidence type="ECO:0000313" key="10">
    <source>
        <dbReference type="Proteomes" id="UP000528322"/>
    </source>
</evidence>
<organism evidence="9 10">
    <name type="scientific">Desulfurispira natronophila</name>
    <dbReference type="NCBI Taxonomy" id="682562"/>
    <lineage>
        <taxon>Bacteria</taxon>
        <taxon>Pseudomonadati</taxon>
        <taxon>Chrysiogenota</taxon>
        <taxon>Chrysiogenia</taxon>
        <taxon>Chrysiogenales</taxon>
        <taxon>Chrysiogenaceae</taxon>
        <taxon>Desulfurispira</taxon>
    </lineage>
</organism>
<proteinExistence type="predicted"/>
<feature type="transmembrane region" description="Helical" evidence="7">
    <location>
        <begin position="6"/>
        <end position="29"/>
    </location>
</feature>
<feature type="compositionally biased region" description="Pro residues" evidence="6">
    <location>
        <begin position="250"/>
        <end position="260"/>
    </location>
</feature>
<gene>
    <name evidence="9" type="ORF">HNR37_001531</name>
</gene>
<dbReference type="EMBL" id="JACHID010000008">
    <property type="protein sequence ID" value="MBB5022203.1"/>
    <property type="molecule type" value="Genomic_DNA"/>
</dbReference>
<dbReference type="SUPFAM" id="SSF69593">
    <property type="entry name" value="Glycerol-3-phosphate (1)-acyltransferase"/>
    <property type="match status" value="1"/>
</dbReference>
<feature type="domain" description="Phospholipid/glycerol acyltransferase" evidence="8">
    <location>
        <begin position="68"/>
        <end position="180"/>
    </location>
</feature>
<evidence type="ECO:0000256" key="6">
    <source>
        <dbReference type="SAM" id="MobiDB-lite"/>
    </source>
</evidence>
<dbReference type="InterPro" id="IPR002123">
    <property type="entry name" value="Plipid/glycerol_acylTrfase"/>
</dbReference>
<comment type="pathway">
    <text evidence="1">Lipid metabolism.</text>
</comment>
<keyword evidence="7" id="KW-0472">Membrane</keyword>
<dbReference type="Pfam" id="PF01553">
    <property type="entry name" value="Acyltransferase"/>
    <property type="match status" value="1"/>
</dbReference>
<keyword evidence="3 9" id="KW-0808">Transferase</keyword>
<dbReference type="Proteomes" id="UP000528322">
    <property type="component" value="Unassembled WGS sequence"/>
</dbReference>
<evidence type="ECO:0000256" key="3">
    <source>
        <dbReference type="ARBA" id="ARBA00022679"/>
    </source>
</evidence>
<dbReference type="EC" id="2.3.1.51" evidence="9"/>
<dbReference type="PANTHER" id="PTHR10434:SF64">
    <property type="entry name" value="1-ACYL-SN-GLYCEROL-3-PHOSPHATE ACYLTRANSFERASE-RELATED"/>
    <property type="match status" value="1"/>
</dbReference>
<keyword evidence="4" id="KW-0443">Lipid metabolism</keyword>